<name>X1LR52_9ZZZZ</name>
<dbReference type="InterPro" id="IPR003644">
    <property type="entry name" value="Calx_beta"/>
</dbReference>
<feature type="non-terminal residue" evidence="6">
    <location>
        <position position="1"/>
    </location>
</feature>
<evidence type="ECO:0000313" key="6">
    <source>
        <dbReference type="EMBL" id="GAI04875.1"/>
    </source>
</evidence>
<evidence type="ECO:0000259" key="5">
    <source>
        <dbReference type="SMART" id="SM00237"/>
    </source>
</evidence>
<dbReference type="PANTHER" id="PTHR11878">
    <property type="entry name" value="SODIUM/CALCIUM EXCHANGER"/>
    <property type="match status" value="1"/>
</dbReference>
<dbReference type="GO" id="GO:0007154">
    <property type="term" value="P:cell communication"/>
    <property type="evidence" value="ECO:0007669"/>
    <property type="project" value="InterPro"/>
</dbReference>
<dbReference type="EMBL" id="BARV01009860">
    <property type="protein sequence ID" value="GAI04875.1"/>
    <property type="molecule type" value="Genomic_DNA"/>
</dbReference>
<keyword evidence="3" id="KW-0106">Calcium</keyword>
<dbReference type="InterPro" id="IPR051171">
    <property type="entry name" value="CaCA"/>
</dbReference>
<evidence type="ECO:0000256" key="3">
    <source>
        <dbReference type="ARBA" id="ARBA00022837"/>
    </source>
</evidence>
<organism evidence="6">
    <name type="scientific">marine sediment metagenome</name>
    <dbReference type="NCBI Taxonomy" id="412755"/>
    <lineage>
        <taxon>unclassified sequences</taxon>
        <taxon>metagenomes</taxon>
        <taxon>ecological metagenomes</taxon>
    </lineage>
</organism>
<accession>X1LR52</accession>
<keyword evidence="1" id="KW-0732">Signal</keyword>
<protein>
    <recommendedName>
        <fullName evidence="5">Calx-beta domain-containing protein</fullName>
    </recommendedName>
</protein>
<keyword evidence="4" id="KW-0406">Ion transport</keyword>
<evidence type="ECO:0000256" key="2">
    <source>
        <dbReference type="ARBA" id="ARBA00022737"/>
    </source>
</evidence>
<dbReference type="GO" id="GO:0016020">
    <property type="term" value="C:membrane"/>
    <property type="evidence" value="ECO:0007669"/>
    <property type="project" value="InterPro"/>
</dbReference>
<dbReference type="Gene3D" id="2.60.40.2030">
    <property type="match status" value="2"/>
</dbReference>
<keyword evidence="4" id="KW-0813">Transport</keyword>
<evidence type="ECO:0000256" key="4">
    <source>
        <dbReference type="ARBA" id="ARBA00023065"/>
    </source>
</evidence>
<dbReference type="GO" id="GO:0030001">
    <property type="term" value="P:metal ion transport"/>
    <property type="evidence" value="ECO:0007669"/>
    <property type="project" value="TreeGrafter"/>
</dbReference>
<dbReference type="SMART" id="SM00237">
    <property type="entry name" value="Calx_beta"/>
    <property type="match status" value="1"/>
</dbReference>
<dbReference type="SUPFAM" id="SSF141072">
    <property type="entry name" value="CalX-like"/>
    <property type="match status" value="2"/>
</dbReference>
<dbReference type="AlphaFoldDB" id="X1LR52"/>
<feature type="domain" description="Calx-beta" evidence="5">
    <location>
        <begin position="46"/>
        <end position="146"/>
    </location>
</feature>
<dbReference type="InterPro" id="IPR038081">
    <property type="entry name" value="CalX-like_sf"/>
</dbReference>
<keyword evidence="2" id="KW-0677">Repeat</keyword>
<dbReference type="PANTHER" id="PTHR11878:SF65">
    <property type="entry name" value="NA_CA-EXCHANGE PROTEIN, ISOFORM G"/>
    <property type="match status" value="1"/>
</dbReference>
<reference evidence="6" key="1">
    <citation type="journal article" date="2014" name="Front. Microbiol.">
        <title>High frequency of phylogenetically diverse reductive dehalogenase-homologous genes in deep subseafloor sedimentary metagenomes.</title>
        <authorList>
            <person name="Kawai M."/>
            <person name="Futagami T."/>
            <person name="Toyoda A."/>
            <person name="Takaki Y."/>
            <person name="Nishi S."/>
            <person name="Hori S."/>
            <person name="Arai W."/>
            <person name="Tsubouchi T."/>
            <person name="Morono Y."/>
            <person name="Uchiyama I."/>
            <person name="Ito T."/>
            <person name="Fujiyama A."/>
            <person name="Inagaki F."/>
            <person name="Takami H."/>
        </authorList>
    </citation>
    <scope>NUCLEOTIDE SEQUENCE</scope>
    <source>
        <strain evidence="6">Expedition CK06-06</strain>
    </source>
</reference>
<dbReference type="Pfam" id="PF03160">
    <property type="entry name" value="Calx-beta"/>
    <property type="match status" value="1"/>
</dbReference>
<evidence type="ECO:0000256" key="1">
    <source>
        <dbReference type="ARBA" id="ARBA00022729"/>
    </source>
</evidence>
<comment type="caution">
    <text evidence="6">The sequence shown here is derived from an EMBL/GenBank/DDBJ whole genome shotgun (WGS) entry which is preliminary data.</text>
</comment>
<proteinExistence type="predicted"/>
<sequence>AKIDPGDSQTSFDINIIDDNNDENNETIIVTLSDPVNGGLGTNSVYIYTITDNDGPPTIQFSSITSSGDENESPAQIEVSVSPMSGKKNTVDYSVTGGTATGNGTDYSLIAGTLTIPADDSTGNINITIVDDGTVELDETIEIDLSDPSNATLGDDTIHTFSIQDNDYAQYTGPGGVGDNTTNLLWLRADDLSYSDNDPVSTWTDTSGNNYDATQAGTNRPFYKDNIVNGKPIVRFDGTEDYFDNIFAIPNQNMTIYIFRSRTCRDG</sequence>
<gene>
    <name evidence="6" type="ORF">S06H3_19290</name>
</gene>